<evidence type="ECO:0000313" key="2">
    <source>
        <dbReference type="EMBL" id="RJP21370.1"/>
    </source>
</evidence>
<dbReference type="EMBL" id="QZKU01000068">
    <property type="protein sequence ID" value="RJP21370.1"/>
    <property type="molecule type" value="Genomic_DNA"/>
</dbReference>
<accession>A0A3A4NW86</accession>
<keyword evidence="1" id="KW-0472">Membrane</keyword>
<comment type="caution">
    <text evidence="2">The sequence shown here is derived from an EMBL/GenBank/DDBJ whole genome shotgun (WGS) entry which is preliminary data.</text>
</comment>
<sequence>MKRFFRPRQGFTLVELLVVIAIIGILAAILLPALAKARESARRTACVNNLKQLGMIFVLYANENSGDYPPCQNQSATFMFEPNALYPEYLTDAAIMACPSDPEYDPKTNFRLVVDTTLSDGSFNSTGQAFHSGVVHPDCIGPLSYVYAGWLLTNDSESLAGLAIYSWLDSVMPISVSNSDGWRGRDINIASFGFSGSGNGGSSYIMRLSYDVDRYMLRDINQVLSSGGSPGLGALLPLMWDQVSTNISEFSHVPAGMNVLYLDGHVEFRRYDKTTDQFPVSPIYAAMNGGIEAKSLNYCP</sequence>
<gene>
    <name evidence="2" type="ORF">C4520_10175</name>
</gene>
<dbReference type="Gene3D" id="3.30.700.10">
    <property type="entry name" value="Glycoprotein, Type 4 Pilin"/>
    <property type="match status" value="1"/>
</dbReference>
<dbReference type="SUPFAM" id="SSF54523">
    <property type="entry name" value="Pili subunits"/>
    <property type="match status" value="1"/>
</dbReference>
<dbReference type="InterPro" id="IPR012902">
    <property type="entry name" value="N_methyl_site"/>
</dbReference>
<feature type="transmembrane region" description="Helical" evidence="1">
    <location>
        <begin position="12"/>
        <end position="35"/>
    </location>
</feature>
<dbReference type="Proteomes" id="UP000265882">
    <property type="component" value="Unassembled WGS sequence"/>
</dbReference>
<dbReference type="InterPro" id="IPR045584">
    <property type="entry name" value="Pilin-like"/>
</dbReference>
<evidence type="ECO:0000256" key="1">
    <source>
        <dbReference type="SAM" id="Phobius"/>
    </source>
</evidence>
<keyword evidence="1" id="KW-0812">Transmembrane</keyword>
<name>A0A3A4NW86_ABYX5</name>
<proteinExistence type="predicted"/>
<keyword evidence="1" id="KW-1133">Transmembrane helix</keyword>
<protein>
    <submittedName>
        <fullName evidence="2">Prepilin-type N-terminal cleavage/methylation domain-containing protein</fullName>
    </submittedName>
</protein>
<evidence type="ECO:0000313" key="3">
    <source>
        <dbReference type="Proteomes" id="UP000265882"/>
    </source>
</evidence>
<dbReference type="Pfam" id="PF07963">
    <property type="entry name" value="N_methyl"/>
    <property type="match status" value="1"/>
</dbReference>
<dbReference type="NCBIfam" id="TIGR02532">
    <property type="entry name" value="IV_pilin_GFxxxE"/>
    <property type="match status" value="1"/>
</dbReference>
<reference evidence="2 3" key="1">
    <citation type="journal article" date="2017" name="ISME J.">
        <title>Energy and carbon metabolisms in a deep terrestrial subsurface fluid microbial community.</title>
        <authorList>
            <person name="Momper L."/>
            <person name="Jungbluth S.P."/>
            <person name="Lee M.D."/>
            <person name="Amend J.P."/>
        </authorList>
    </citation>
    <scope>NUCLEOTIDE SEQUENCE [LARGE SCALE GENOMIC DNA]</scope>
    <source>
        <strain evidence="2">SURF_5</strain>
    </source>
</reference>
<dbReference type="PROSITE" id="PS00409">
    <property type="entry name" value="PROKAR_NTER_METHYL"/>
    <property type="match status" value="1"/>
</dbReference>
<organism evidence="2 3">
    <name type="scientific">Abyssobacteria bacterium (strain SURF_5)</name>
    <dbReference type="NCBI Taxonomy" id="2093360"/>
    <lineage>
        <taxon>Bacteria</taxon>
        <taxon>Pseudomonadati</taxon>
        <taxon>Candidatus Hydrogenedentota</taxon>
        <taxon>Candidatus Abyssobacteria</taxon>
    </lineage>
</organism>
<dbReference type="PANTHER" id="PTHR30093">
    <property type="entry name" value="GENERAL SECRETION PATHWAY PROTEIN G"/>
    <property type="match status" value="1"/>
</dbReference>
<dbReference type="AlphaFoldDB" id="A0A3A4NW86"/>